<keyword evidence="2" id="KW-1185">Reference proteome</keyword>
<protein>
    <submittedName>
        <fullName evidence="1">Uncharacterized protein</fullName>
    </submittedName>
</protein>
<dbReference type="EMBL" id="CM042049">
    <property type="protein sequence ID" value="KAI3748824.1"/>
    <property type="molecule type" value="Genomic_DNA"/>
</dbReference>
<organism evidence="1 2">
    <name type="scientific">Arctium lappa</name>
    <name type="common">Greater burdock</name>
    <name type="synonym">Lappa major</name>
    <dbReference type="NCBI Taxonomy" id="4217"/>
    <lineage>
        <taxon>Eukaryota</taxon>
        <taxon>Viridiplantae</taxon>
        <taxon>Streptophyta</taxon>
        <taxon>Embryophyta</taxon>
        <taxon>Tracheophyta</taxon>
        <taxon>Spermatophyta</taxon>
        <taxon>Magnoliopsida</taxon>
        <taxon>eudicotyledons</taxon>
        <taxon>Gunneridae</taxon>
        <taxon>Pentapetalae</taxon>
        <taxon>asterids</taxon>
        <taxon>campanulids</taxon>
        <taxon>Asterales</taxon>
        <taxon>Asteraceae</taxon>
        <taxon>Carduoideae</taxon>
        <taxon>Cardueae</taxon>
        <taxon>Arctiinae</taxon>
        <taxon>Arctium</taxon>
    </lineage>
</organism>
<sequence>MGEIPQSLADLTFLAFLNLSQNHLVGRIPQGKQFNTFEGNPKLCGLPLPEKCEHPHEPQLEADVDTESGFTWREERI</sequence>
<name>A0ACB9DQ38_ARCLA</name>
<comment type="caution">
    <text evidence="1">The sequence shown here is derived from an EMBL/GenBank/DDBJ whole genome shotgun (WGS) entry which is preliminary data.</text>
</comment>
<evidence type="ECO:0000313" key="2">
    <source>
        <dbReference type="Proteomes" id="UP001055879"/>
    </source>
</evidence>
<dbReference type="Proteomes" id="UP001055879">
    <property type="component" value="Linkage Group LG03"/>
</dbReference>
<proteinExistence type="predicted"/>
<accession>A0ACB9DQ38</accession>
<gene>
    <name evidence="1" type="ORF">L6452_12199</name>
</gene>
<reference evidence="2" key="1">
    <citation type="journal article" date="2022" name="Mol. Ecol. Resour.">
        <title>The genomes of chicory, endive, great burdock and yacon provide insights into Asteraceae palaeo-polyploidization history and plant inulin production.</title>
        <authorList>
            <person name="Fan W."/>
            <person name="Wang S."/>
            <person name="Wang H."/>
            <person name="Wang A."/>
            <person name="Jiang F."/>
            <person name="Liu H."/>
            <person name="Zhao H."/>
            <person name="Xu D."/>
            <person name="Zhang Y."/>
        </authorList>
    </citation>
    <scope>NUCLEOTIDE SEQUENCE [LARGE SCALE GENOMIC DNA]</scope>
    <source>
        <strain evidence="2">cv. Niubang</strain>
    </source>
</reference>
<evidence type="ECO:0000313" key="1">
    <source>
        <dbReference type="EMBL" id="KAI3748824.1"/>
    </source>
</evidence>
<reference evidence="1 2" key="2">
    <citation type="journal article" date="2022" name="Mol. Ecol. Resour.">
        <title>The genomes of chicory, endive, great burdock and yacon provide insights into Asteraceae paleo-polyploidization history and plant inulin production.</title>
        <authorList>
            <person name="Fan W."/>
            <person name="Wang S."/>
            <person name="Wang H."/>
            <person name="Wang A."/>
            <person name="Jiang F."/>
            <person name="Liu H."/>
            <person name="Zhao H."/>
            <person name="Xu D."/>
            <person name="Zhang Y."/>
        </authorList>
    </citation>
    <scope>NUCLEOTIDE SEQUENCE [LARGE SCALE GENOMIC DNA]</scope>
    <source>
        <strain evidence="2">cv. Niubang</strain>
    </source>
</reference>